<dbReference type="GO" id="GO:0006950">
    <property type="term" value="P:response to stress"/>
    <property type="evidence" value="ECO:0007669"/>
    <property type="project" value="TreeGrafter"/>
</dbReference>
<dbReference type="InterPro" id="IPR036388">
    <property type="entry name" value="WH-like_DNA-bd_sf"/>
</dbReference>
<dbReference type="PROSITE" id="PS50995">
    <property type="entry name" value="HTH_MARR_2"/>
    <property type="match status" value="1"/>
</dbReference>
<dbReference type="SMART" id="SM00347">
    <property type="entry name" value="HTH_MARR"/>
    <property type="match status" value="1"/>
</dbReference>
<accession>A0A370P267</accession>
<name>A0A370P267_9BURK</name>
<evidence type="ECO:0000259" key="1">
    <source>
        <dbReference type="PROSITE" id="PS50995"/>
    </source>
</evidence>
<dbReference type="PANTHER" id="PTHR33164">
    <property type="entry name" value="TRANSCRIPTIONAL REGULATOR, MARR FAMILY"/>
    <property type="match status" value="1"/>
</dbReference>
<keyword evidence="3" id="KW-1185">Reference proteome</keyword>
<dbReference type="SUPFAM" id="SSF46785">
    <property type="entry name" value="Winged helix' DNA-binding domain"/>
    <property type="match status" value="1"/>
</dbReference>
<dbReference type="RefSeq" id="WP_115013217.1">
    <property type="nucleotide sequence ID" value="NZ_QKWJ01000002.1"/>
</dbReference>
<evidence type="ECO:0000313" key="2">
    <source>
        <dbReference type="EMBL" id="RDK11943.1"/>
    </source>
</evidence>
<proteinExistence type="predicted"/>
<dbReference type="AlphaFoldDB" id="A0A370P267"/>
<dbReference type="Pfam" id="PF12802">
    <property type="entry name" value="MarR_2"/>
    <property type="match status" value="1"/>
</dbReference>
<dbReference type="Gene3D" id="1.10.10.10">
    <property type="entry name" value="Winged helix-like DNA-binding domain superfamily/Winged helix DNA-binding domain"/>
    <property type="match status" value="1"/>
</dbReference>
<dbReference type="InterPro" id="IPR036390">
    <property type="entry name" value="WH_DNA-bd_sf"/>
</dbReference>
<protein>
    <submittedName>
        <fullName evidence="2">MarR family transcriptional regulator</fullName>
    </submittedName>
</protein>
<evidence type="ECO:0000313" key="3">
    <source>
        <dbReference type="Proteomes" id="UP000255165"/>
    </source>
</evidence>
<dbReference type="InterPro" id="IPR000835">
    <property type="entry name" value="HTH_MarR-typ"/>
</dbReference>
<dbReference type="GO" id="GO:0003700">
    <property type="term" value="F:DNA-binding transcription factor activity"/>
    <property type="evidence" value="ECO:0007669"/>
    <property type="project" value="InterPro"/>
</dbReference>
<dbReference type="InterPro" id="IPR039422">
    <property type="entry name" value="MarR/SlyA-like"/>
</dbReference>
<sequence>MFTECYCTQFRRSANALTGIYDNALRPIGLKITQLSLLRALDRLDSATYKDIAAELALDKTTISRNIKILIDAGWVTVSQDDDARFKVAKLSPSGARLLRDADPHWRAAQAQVEREMKRFLKGPAKAALLDVLETLQRVGGGRRV</sequence>
<dbReference type="Proteomes" id="UP000255165">
    <property type="component" value="Unassembled WGS sequence"/>
</dbReference>
<comment type="caution">
    <text evidence="2">The sequence shown here is derived from an EMBL/GenBank/DDBJ whole genome shotgun (WGS) entry which is preliminary data.</text>
</comment>
<feature type="domain" description="HTH marR-type" evidence="1">
    <location>
        <begin position="3"/>
        <end position="138"/>
    </location>
</feature>
<dbReference type="PANTHER" id="PTHR33164:SF105">
    <property type="entry name" value="TRANSCRIPTIONAL REPRESSOR PROTEIN-RELATED"/>
    <property type="match status" value="1"/>
</dbReference>
<dbReference type="EMBL" id="QKWJ01000002">
    <property type="protein sequence ID" value="RDK11943.1"/>
    <property type="molecule type" value="Genomic_DNA"/>
</dbReference>
<gene>
    <name evidence="2" type="ORF">DN412_03390</name>
</gene>
<organism evidence="2 3">
    <name type="scientific">Cupriavidus lacunae</name>
    <dbReference type="NCBI Taxonomy" id="2666307"/>
    <lineage>
        <taxon>Bacteria</taxon>
        <taxon>Pseudomonadati</taxon>
        <taxon>Pseudomonadota</taxon>
        <taxon>Betaproteobacteria</taxon>
        <taxon>Burkholderiales</taxon>
        <taxon>Burkholderiaceae</taxon>
        <taxon>Cupriavidus</taxon>
    </lineage>
</organism>
<reference evidence="2 3" key="1">
    <citation type="submission" date="2018-06" db="EMBL/GenBank/DDBJ databases">
        <authorList>
            <person name="Feng T."/>
            <person name="Jeon C.O."/>
        </authorList>
    </citation>
    <scope>NUCLEOTIDE SEQUENCE [LARGE SCALE GENOMIC DNA]</scope>
    <source>
        <strain evidence="2 3">S23</strain>
    </source>
</reference>